<accession>A0ABT8S9Q2</accession>
<proteinExistence type="predicted"/>
<feature type="region of interest" description="Disordered" evidence="1">
    <location>
        <begin position="192"/>
        <end position="275"/>
    </location>
</feature>
<organism evidence="2 3">
    <name type="scientific">Variovorax ginsengisoli</name>
    <dbReference type="NCBI Taxonomy" id="363844"/>
    <lineage>
        <taxon>Bacteria</taxon>
        <taxon>Pseudomonadati</taxon>
        <taxon>Pseudomonadota</taxon>
        <taxon>Betaproteobacteria</taxon>
        <taxon>Burkholderiales</taxon>
        <taxon>Comamonadaceae</taxon>
        <taxon>Variovorax</taxon>
    </lineage>
</organism>
<dbReference type="EMBL" id="JAUKVY010000021">
    <property type="protein sequence ID" value="MDO1535647.1"/>
    <property type="molecule type" value="Genomic_DNA"/>
</dbReference>
<dbReference type="Proteomes" id="UP001169027">
    <property type="component" value="Unassembled WGS sequence"/>
</dbReference>
<reference evidence="2" key="1">
    <citation type="submission" date="2023-06" db="EMBL/GenBank/DDBJ databases">
        <authorList>
            <person name="Jiang Y."/>
            <person name="Liu Q."/>
        </authorList>
    </citation>
    <scope>NUCLEOTIDE SEQUENCE</scope>
    <source>
        <strain evidence="2">CGMCC 1.12090</strain>
    </source>
</reference>
<evidence type="ECO:0000313" key="3">
    <source>
        <dbReference type="Proteomes" id="UP001169027"/>
    </source>
</evidence>
<sequence length="275" mass="29905">MNAVTTDSGSRLAQMLAQAPVAGPDYAEWLTMWCQSGARNEGDAPAQPFRFMLRKDRRPLDVLDEDNLLPMRRLLSHHPGAPMAFAEICRQGSGFMRMRSLVEYLKVQSEQPSVTNASDQGSATAYVSPLHVNEVMRGFHIEDSEEAEQEIARLRGIAREQVMRDLLGIAGDASERAFNAAASTWLRKEYTRRQAAEKPRVGSGVSAASSATGASREPVPEHAVALPSERPGRLAFRAGAPGAQQPDEAHAEPTRSKTAPTADKPLGFGFRRPAG</sequence>
<feature type="compositionally biased region" description="Low complexity" evidence="1">
    <location>
        <begin position="201"/>
        <end position="215"/>
    </location>
</feature>
<keyword evidence="3" id="KW-1185">Reference proteome</keyword>
<evidence type="ECO:0000256" key="1">
    <source>
        <dbReference type="SAM" id="MobiDB-lite"/>
    </source>
</evidence>
<comment type="caution">
    <text evidence="2">The sequence shown here is derived from an EMBL/GenBank/DDBJ whole genome shotgun (WGS) entry which is preliminary data.</text>
</comment>
<name>A0ABT8S9Q2_9BURK</name>
<dbReference type="RefSeq" id="WP_301813430.1">
    <property type="nucleotide sequence ID" value="NZ_JAUJZH010000021.1"/>
</dbReference>
<gene>
    <name evidence="2" type="ORF">Q2T77_25515</name>
</gene>
<protein>
    <submittedName>
        <fullName evidence="2">Uncharacterized protein</fullName>
    </submittedName>
</protein>
<evidence type="ECO:0000313" key="2">
    <source>
        <dbReference type="EMBL" id="MDO1535647.1"/>
    </source>
</evidence>